<accession>A0A511Y414</accession>
<dbReference type="AlphaFoldDB" id="A0A511Y414"/>
<sequence length="280" mass="32893">MAKENIHQPLEVFYEKVNDCPLRDRQFNFFEFVYVISGTGNHTVNGNKFWYSAGDLFLITPNDCHAFDLEHTCEFMVIRFGESYIREYQWKSIDHIECLLYYASHIPGSVLVNNDDRKMVDLVIQNLQQAIKNQSIYNEDLIRHFVNAVIVIAARNMAMIQPRLITLNAGSRILQILDYIQKHISRPELLKISIISEKFGLSPTYLGSYFRKQCNESIQQYISSYRIRLIEHRLRFSDKRVHEIADEFGFADESHINKFFKRHKGLSLKAYRVGIKSLKD</sequence>
<evidence type="ECO:0000256" key="3">
    <source>
        <dbReference type="ARBA" id="ARBA00023163"/>
    </source>
</evidence>
<dbReference type="Pfam" id="PF02311">
    <property type="entry name" value="AraC_binding"/>
    <property type="match status" value="1"/>
</dbReference>
<evidence type="ECO:0000259" key="4">
    <source>
        <dbReference type="PROSITE" id="PS01124"/>
    </source>
</evidence>
<dbReference type="InterPro" id="IPR003313">
    <property type="entry name" value="AraC-bd"/>
</dbReference>
<dbReference type="Gene3D" id="2.60.120.10">
    <property type="entry name" value="Jelly Rolls"/>
    <property type="match status" value="1"/>
</dbReference>
<keyword evidence="2" id="KW-0238">DNA-binding</keyword>
<protein>
    <submittedName>
        <fullName evidence="5">Transcription regulator</fullName>
    </submittedName>
</protein>
<dbReference type="GO" id="GO:0003700">
    <property type="term" value="F:DNA-binding transcription factor activity"/>
    <property type="evidence" value="ECO:0007669"/>
    <property type="project" value="InterPro"/>
</dbReference>
<evidence type="ECO:0000313" key="6">
    <source>
        <dbReference type="Proteomes" id="UP000321150"/>
    </source>
</evidence>
<keyword evidence="1" id="KW-0805">Transcription regulation</keyword>
<dbReference type="PANTHER" id="PTHR43280:SF2">
    <property type="entry name" value="HTH-TYPE TRANSCRIPTIONAL REGULATOR EXSA"/>
    <property type="match status" value="1"/>
</dbReference>
<organism evidence="5 6">
    <name type="scientific">Chryseobacterium lathyri</name>
    <dbReference type="NCBI Taxonomy" id="395933"/>
    <lineage>
        <taxon>Bacteria</taxon>
        <taxon>Pseudomonadati</taxon>
        <taxon>Bacteroidota</taxon>
        <taxon>Flavobacteriia</taxon>
        <taxon>Flavobacteriales</taxon>
        <taxon>Weeksellaceae</taxon>
        <taxon>Chryseobacterium group</taxon>
        <taxon>Chryseobacterium</taxon>
    </lineage>
</organism>
<dbReference type="Gene3D" id="1.10.10.60">
    <property type="entry name" value="Homeodomain-like"/>
    <property type="match status" value="2"/>
</dbReference>
<evidence type="ECO:0000256" key="2">
    <source>
        <dbReference type="ARBA" id="ARBA00023125"/>
    </source>
</evidence>
<dbReference type="GO" id="GO:0043565">
    <property type="term" value="F:sequence-specific DNA binding"/>
    <property type="evidence" value="ECO:0007669"/>
    <property type="project" value="InterPro"/>
</dbReference>
<reference evidence="5 6" key="1">
    <citation type="submission" date="2019-07" db="EMBL/GenBank/DDBJ databases">
        <title>Whole genome shotgun sequence of Chryseobacterium lathyri NBRC 105250.</title>
        <authorList>
            <person name="Hosoyama A."/>
            <person name="Uohara A."/>
            <person name="Ohji S."/>
            <person name="Ichikawa N."/>
        </authorList>
    </citation>
    <scope>NUCLEOTIDE SEQUENCE [LARGE SCALE GENOMIC DNA]</scope>
    <source>
        <strain evidence="5 6">NBRC 105250</strain>
    </source>
</reference>
<dbReference type="SUPFAM" id="SSF46689">
    <property type="entry name" value="Homeodomain-like"/>
    <property type="match status" value="1"/>
</dbReference>
<dbReference type="SUPFAM" id="SSF51182">
    <property type="entry name" value="RmlC-like cupins"/>
    <property type="match status" value="1"/>
</dbReference>
<dbReference type="InterPro" id="IPR014710">
    <property type="entry name" value="RmlC-like_jellyroll"/>
</dbReference>
<keyword evidence="3" id="KW-0804">Transcription</keyword>
<gene>
    <name evidence="5" type="ORF">CLA01_00150</name>
</gene>
<dbReference type="InterPro" id="IPR011051">
    <property type="entry name" value="RmlC_Cupin_sf"/>
</dbReference>
<dbReference type="SMART" id="SM00342">
    <property type="entry name" value="HTH_ARAC"/>
    <property type="match status" value="1"/>
</dbReference>
<evidence type="ECO:0000256" key="1">
    <source>
        <dbReference type="ARBA" id="ARBA00023015"/>
    </source>
</evidence>
<dbReference type="Proteomes" id="UP000321150">
    <property type="component" value="Unassembled WGS sequence"/>
</dbReference>
<evidence type="ECO:0000313" key="5">
    <source>
        <dbReference type="EMBL" id="GEN69943.1"/>
    </source>
</evidence>
<dbReference type="InterPro" id="IPR018060">
    <property type="entry name" value="HTH_AraC"/>
</dbReference>
<dbReference type="Pfam" id="PF12833">
    <property type="entry name" value="HTH_18"/>
    <property type="match status" value="1"/>
</dbReference>
<dbReference type="EMBL" id="BJYI01000001">
    <property type="protein sequence ID" value="GEN69943.1"/>
    <property type="molecule type" value="Genomic_DNA"/>
</dbReference>
<dbReference type="PROSITE" id="PS01124">
    <property type="entry name" value="HTH_ARAC_FAMILY_2"/>
    <property type="match status" value="1"/>
</dbReference>
<dbReference type="RefSeq" id="WP_174772290.1">
    <property type="nucleotide sequence ID" value="NZ_BJYI01000001.1"/>
</dbReference>
<dbReference type="InterPro" id="IPR009057">
    <property type="entry name" value="Homeodomain-like_sf"/>
</dbReference>
<dbReference type="PANTHER" id="PTHR43280">
    <property type="entry name" value="ARAC-FAMILY TRANSCRIPTIONAL REGULATOR"/>
    <property type="match status" value="1"/>
</dbReference>
<proteinExistence type="predicted"/>
<feature type="domain" description="HTH araC/xylS-type" evidence="4">
    <location>
        <begin position="174"/>
        <end position="274"/>
    </location>
</feature>
<name>A0A511Y414_9FLAO</name>
<comment type="caution">
    <text evidence="5">The sequence shown here is derived from an EMBL/GenBank/DDBJ whole genome shotgun (WGS) entry which is preliminary data.</text>
</comment>